<protein>
    <submittedName>
        <fullName evidence="2">Glutaminyl-peptide cyclotransferase</fullName>
    </submittedName>
</protein>
<gene>
    <name evidence="2" type="ORF">Atai01_57910</name>
</gene>
<sequence>MGADLPGPGLVDRGRAGKLHGVGQCPPDRAVVQGEQERHAPIVQCSGQRSHVRVGPVRTLLTILLMATLTACGMTAPSGPPNLQMVVLATLPHDTSAFTEGLEFAGDRLYESTGLQGRSSLRAGPPGQPPQVDVSLPTPLFGEGITVIGPKLWQLTWQNGVAIERDSATLAELRRVSYQGEGWGLCHQPGRLVMSNGSDQLTFRDPVTFASQGTVTVHGDGRTFSQLNELECVGEDVYANVWQTNEILRIDPGSGTVTGRIDASGLLTPQQRQDADVLNGIAAIPGTDEFLVTGKLWPTMFRVKFVTGQLGQDHA</sequence>
<organism evidence="2 3">
    <name type="scientific">Amycolatopsis taiwanensis</name>
    <dbReference type="NCBI Taxonomy" id="342230"/>
    <lineage>
        <taxon>Bacteria</taxon>
        <taxon>Bacillati</taxon>
        <taxon>Actinomycetota</taxon>
        <taxon>Actinomycetes</taxon>
        <taxon>Pseudonocardiales</taxon>
        <taxon>Pseudonocardiaceae</taxon>
        <taxon>Amycolatopsis</taxon>
    </lineage>
</organism>
<dbReference type="PANTHER" id="PTHR31270:SF1">
    <property type="entry name" value="GLUTAMINYL-PEPTIDE CYCLOTRANSFERASE"/>
    <property type="match status" value="1"/>
</dbReference>
<evidence type="ECO:0000313" key="3">
    <source>
        <dbReference type="Proteomes" id="UP001165136"/>
    </source>
</evidence>
<feature type="region of interest" description="Disordered" evidence="1">
    <location>
        <begin position="1"/>
        <end position="24"/>
    </location>
</feature>
<dbReference type="Pfam" id="PF05096">
    <property type="entry name" value="Glu_cyclase_2"/>
    <property type="match status" value="1"/>
</dbReference>
<evidence type="ECO:0000256" key="1">
    <source>
        <dbReference type="SAM" id="MobiDB-lite"/>
    </source>
</evidence>
<comment type="caution">
    <text evidence="2">The sequence shown here is derived from an EMBL/GenBank/DDBJ whole genome shotgun (WGS) entry which is preliminary data.</text>
</comment>
<keyword evidence="3" id="KW-1185">Reference proteome</keyword>
<dbReference type="AlphaFoldDB" id="A0A9W6VJ71"/>
<feature type="region of interest" description="Disordered" evidence="1">
    <location>
        <begin position="116"/>
        <end position="136"/>
    </location>
</feature>
<reference evidence="2" key="1">
    <citation type="submission" date="2023-03" db="EMBL/GenBank/DDBJ databases">
        <title>Amycolatopsis taiwanensis NBRC 103393.</title>
        <authorList>
            <person name="Ichikawa N."/>
            <person name="Sato H."/>
            <person name="Tonouchi N."/>
        </authorList>
    </citation>
    <scope>NUCLEOTIDE SEQUENCE</scope>
    <source>
        <strain evidence="2">NBRC 103393</strain>
    </source>
</reference>
<evidence type="ECO:0000313" key="2">
    <source>
        <dbReference type="EMBL" id="GLY69172.1"/>
    </source>
</evidence>
<dbReference type="InterPro" id="IPR011044">
    <property type="entry name" value="Quino_amine_DH_bsu"/>
</dbReference>
<name>A0A9W6VJ71_9PSEU</name>
<dbReference type="EMBL" id="BSTI01000015">
    <property type="protein sequence ID" value="GLY69172.1"/>
    <property type="molecule type" value="Genomic_DNA"/>
</dbReference>
<proteinExistence type="predicted"/>
<dbReference type="PANTHER" id="PTHR31270">
    <property type="entry name" value="GLUTAMINYL-PEPTIDE CYCLOTRANSFERASE"/>
    <property type="match status" value="1"/>
</dbReference>
<dbReference type="SUPFAM" id="SSF50969">
    <property type="entry name" value="YVTN repeat-like/Quinoprotein amine dehydrogenase"/>
    <property type="match status" value="1"/>
</dbReference>
<dbReference type="InterPro" id="IPR007788">
    <property type="entry name" value="QCT"/>
</dbReference>
<dbReference type="GO" id="GO:0016603">
    <property type="term" value="F:glutaminyl-peptide cyclotransferase activity"/>
    <property type="evidence" value="ECO:0007669"/>
    <property type="project" value="InterPro"/>
</dbReference>
<dbReference type="Proteomes" id="UP001165136">
    <property type="component" value="Unassembled WGS sequence"/>
</dbReference>
<accession>A0A9W6VJ71</accession>